<feature type="compositionally biased region" description="Polar residues" evidence="1">
    <location>
        <begin position="41"/>
        <end position="55"/>
    </location>
</feature>
<name>A0A388KT87_CHABU</name>
<sequence>MAKCPKELISAIEALQSLPPGHPKFQWPPLRYPEDSVKAPVSTTAPSGAVPSTSPAVRVTVPHRTPPHSPAPASALLTGTKGAGGLHVGRSVPANEPPLVQEGGGRAAFDEHGTRAFVDSRKWGRDLGTLAGLAIVFTSVRRSHATWATTIAAPAADDHASSNHPWLPPPPSPVAQGAAADHVATTDRVDPSRVVVDARQASSLPRVRKQAVSGVAVAKVHIPVSDSSPTPLPTTTGAAATAPPELTGSLDPLYMRNIAVAQSVAPASPRGLLDVEILGGRATTGRGRGTYRQQAVTSYYSDPPEHAWHLQIMRFTVESGMTFNCVKLESFKRMFTMIIPPRVPRPPTPRLPTYLTKDPQGYRRGHCVCRVSSMVGGFESSVQDVGAYQDMLRGHGGGGDDEGGDNRGQGGSGGDEEGDKFADRGVNGGGGGGVNGCYGGGSDDNRSDGGGGDDGAHGRGGSDDAHDRVEQYEDDGPVRGRHFVLKWLRHKGRQDNSIKSRVRSRRLQTLRGAAVTEASIVPHEQVAVSKDSLSDKDFIPSDADMKAAEHGFIEAPTTSAATISALEERDLSGGSSFSAAPQADLHLGPLRSTQDKVGEVVTLGGGEDIQRGVGGGHTDNARPHLMTMRSTPPHPHGVDPAAQGLAASTALPTVSFYDGVTRDRRAGDEAHALAYGPTHMPAGTRSIGRIDGGYYDSMRAYEERHGRLLRAKTLDVPNTRTTTARLSRTRTKETGTSIPYHRRRHLPAFNARAPTRTTTAGTVPEGGTGGGGSTTILQRSQRGHDELHESAAGPTLRPDDIDRSGPVENRRGAVVIYHDESTTAVEAGETTGTDDSGDSDYVPRGQTTDGDDGVGRRGDLRNPENPEN</sequence>
<feature type="compositionally biased region" description="Low complexity" evidence="1">
    <location>
        <begin position="752"/>
        <end position="763"/>
    </location>
</feature>
<feature type="region of interest" description="Disordered" evidence="1">
    <location>
        <begin position="390"/>
        <end position="476"/>
    </location>
</feature>
<comment type="caution">
    <text evidence="2">The sequence shown here is derived from an EMBL/GenBank/DDBJ whole genome shotgun (WGS) entry which is preliminary data.</text>
</comment>
<gene>
    <name evidence="2" type="ORF">CBR_g12967</name>
</gene>
<feature type="compositionally biased region" description="Basic and acidic residues" evidence="1">
    <location>
        <begin position="454"/>
        <end position="471"/>
    </location>
</feature>
<proteinExistence type="predicted"/>
<accession>A0A388KT87</accession>
<feature type="compositionally biased region" description="Gly residues" evidence="1">
    <location>
        <begin position="426"/>
        <end position="453"/>
    </location>
</feature>
<reference evidence="2 3" key="1">
    <citation type="journal article" date="2018" name="Cell">
        <title>The Chara Genome: Secondary Complexity and Implications for Plant Terrestrialization.</title>
        <authorList>
            <person name="Nishiyama T."/>
            <person name="Sakayama H."/>
            <person name="Vries J.D."/>
            <person name="Buschmann H."/>
            <person name="Saint-Marcoux D."/>
            <person name="Ullrich K.K."/>
            <person name="Haas F.B."/>
            <person name="Vanderstraeten L."/>
            <person name="Becker D."/>
            <person name="Lang D."/>
            <person name="Vosolsobe S."/>
            <person name="Rombauts S."/>
            <person name="Wilhelmsson P.K.I."/>
            <person name="Janitza P."/>
            <person name="Kern R."/>
            <person name="Heyl A."/>
            <person name="Rumpler F."/>
            <person name="Villalobos L.I.A.C."/>
            <person name="Clay J.M."/>
            <person name="Skokan R."/>
            <person name="Toyoda A."/>
            <person name="Suzuki Y."/>
            <person name="Kagoshima H."/>
            <person name="Schijlen E."/>
            <person name="Tajeshwar N."/>
            <person name="Catarino B."/>
            <person name="Hetherington A.J."/>
            <person name="Saltykova A."/>
            <person name="Bonnot C."/>
            <person name="Breuninger H."/>
            <person name="Symeonidi A."/>
            <person name="Radhakrishnan G.V."/>
            <person name="Van Nieuwerburgh F."/>
            <person name="Deforce D."/>
            <person name="Chang C."/>
            <person name="Karol K.G."/>
            <person name="Hedrich R."/>
            <person name="Ulvskov P."/>
            <person name="Glockner G."/>
            <person name="Delwiche C.F."/>
            <person name="Petrasek J."/>
            <person name="Van de Peer Y."/>
            <person name="Friml J."/>
            <person name="Beilby M."/>
            <person name="Dolan L."/>
            <person name="Kohara Y."/>
            <person name="Sugano S."/>
            <person name="Fujiyama A."/>
            <person name="Delaux P.-M."/>
            <person name="Quint M."/>
            <person name="TheiBen G."/>
            <person name="Hagemann M."/>
            <person name="Harholt J."/>
            <person name="Dunand C."/>
            <person name="Zachgo S."/>
            <person name="Langdale J."/>
            <person name="Maumus F."/>
            <person name="Straeten D.V.D."/>
            <person name="Gould S.B."/>
            <person name="Rensing S.A."/>
        </authorList>
    </citation>
    <scope>NUCLEOTIDE SEQUENCE [LARGE SCALE GENOMIC DNA]</scope>
    <source>
        <strain evidence="2 3">S276</strain>
    </source>
</reference>
<feature type="region of interest" description="Disordered" evidence="1">
    <location>
        <begin position="36"/>
        <end position="55"/>
    </location>
</feature>
<feature type="compositionally biased region" description="Basic and acidic residues" evidence="1">
    <location>
        <begin position="853"/>
        <end position="868"/>
    </location>
</feature>
<feature type="region of interest" description="Disordered" evidence="1">
    <location>
        <begin position="752"/>
        <end position="868"/>
    </location>
</feature>
<evidence type="ECO:0000313" key="2">
    <source>
        <dbReference type="EMBL" id="GBG73249.1"/>
    </source>
</evidence>
<feature type="compositionally biased region" description="Low complexity" evidence="1">
    <location>
        <begin position="822"/>
        <end position="834"/>
    </location>
</feature>
<feature type="compositionally biased region" description="Basic and acidic residues" evidence="1">
    <location>
        <begin position="797"/>
        <end position="821"/>
    </location>
</feature>
<evidence type="ECO:0000256" key="1">
    <source>
        <dbReference type="SAM" id="MobiDB-lite"/>
    </source>
</evidence>
<organism evidence="2 3">
    <name type="scientific">Chara braunii</name>
    <name type="common">Braun's stonewort</name>
    <dbReference type="NCBI Taxonomy" id="69332"/>
    <lineage>
        <taxon>Eukaryota</taxon>
        <taxon>Viridiplantae</taxon>
        <taxon>Streptophyta</taxon>
        <taxon>Charophyceae</taxon>
        <taxon>Charales</taxon>
        <taxon>Characeae</taxon>
        <taxon>Chara</taxon>
    </lineage>
</organism>
<dbReference type="EMBL" id="BFEA01000179">
    <property type="protein sequence ID" value="GBG73249.1"/>
    <property type="molecule type" value="Genomic_DNA"/>
</dbReference>
<keyword evidence="3" id="KW-1185">Reference proteome</keyword>
<dbReference type="Proteomes" id="UP000265515">
    <property type="component" value="Unassembled WGS sequence"/>
</dbReference>
<protein>
    <submittedName>
        <fullName evidence="2">Uncharacterized protein</fullName>
    </submittedName>
</protein>
<dbReference type="AlphaFoldDB" id="A0A388KT87"/>
<evidence type="ECO:0000313" key="3">
    <source>
        <dbReference type="Proteomes" id="UP000265515"/>
    </source>
</evidence>
<feature type="compositionally biased region" description="Gly residues" evidence="1">
    <location>
        <begin position="764"/>
        <end position="773"/>
    </location>
</feature>
<dbReference type="Gramene" id="GBG73249">
    <property type="protein sequence ID" value="GBG73249"/>
    <property type="gene ID" value="CBR_g12967"/>
</dbReference>